<sequence length="231" mass="25430">GQLEIGFDNYSTLPLELALVDCAQPLEAAKNPTPPPQYEAPPVKAAPKKTAAKPKAAETPKTEPVDTPKAEPVDKPEAKAVDTPKAEPVDKPETKAVDTPKAEPPQPENNTATPPTTLPELHSEIERLRLNWKQVIEQAPDEVKRTPAITILRSAGVKPVAIEDDTVVLAFKYPIHKERLETTENQQVTRTIISKFLGRDCQVRCVHEKEDNRLVDAVKKIGAQVINVEEK</sequence>
<feature type="compositionally biased region" description="Basic and acidic residues" evidence="1">
    <location>
        <begin position="55"/>
        <end position="101"/>
    </location>
</feature>
<gene>
    <name evidence="2" type="ORF">S03H2_11610</name>
</gene>
<proteinExistence type="predicted"/>
<comment type="caution">
    <text evidence="2">The sequence shown here is derived from an EMBL/GenBank/DDBJ whole genome shotgun (WGS) entry which is preliminary data.</text>
</comment>
<feature type="region of interest" description="Disordered" evidence="1">
    <location>
        <begin position="27"/>
        <end position="118"/>
    </location>
</feature>
<evidence type="ECO:0000313" key="2">
    <source>
        <dbReference type="EMBL" id="GAH43097.1"/>
    </source>
</evidence>
<organism evidence="2">
    <name type="scientific">marine sediment metagenome</name>
    <dbReference type="NCBI Taxonomy" id="412755"/>
    <lineage>
        <taxon>unclassified sequences</taxon>
        <taxon>metagenomes</taxon>
        <taxon>ecological metagenomes</taxon>
    </lineage>
</organism>
<evidence type="ECO:0008006" key="3">
    <source>
        <dbReference type="Google" id="ProtNLM"/>
    </source>
</evidence>
<evidence type="ECO:0000256" key="1">
    <source>
        <dbReference type="SAM" id="MobiDB-lite"/>
    </source>
</evidence>
<dbReference type="EMBL" id="BARU01005917">
    <property type="protein sequence ID" value="GAH43097.1"/>
    <property type="molecule type" value="Genomic_DNA"/>
</dbReference>
<accession>X1FDP1</accession>
<name>X1FDP1_9ZZZZ</name>
<reference evidence="2" key="1">
    <citation type="journal article" date="2014" name="Front. Microbiol.">
        <title>High frequency of phylogenetically diverse reductive dehalogenase-homologous genes in deep subseafloor sedimentary metagenomes.</title>
        <authorList>
            <person name="Kawai M."/>
            <person name="Futagami T."/>
            <person name="Toyoda A."/>
            <person name="Takaki Y."/>
            <person name="Nishi S."/>
            <person name="Hori S."/>
            <person name="Arai W."/>
            <person name="Tsubouchi T."/>
            <person name="Morono Y."/>
            <person name="Uchiyama I."/>
            <person name="Ito T."/>
            <person name="Fujiyama A."/>
            <person name="Inagaki F."/>
            <person name="Takami H."/>
        </authorList>
    </citation>
    <scope>NUCLEOTIDE SEQUENCE</scope>
    <source>
        <strain evidence="2">Expedition CK06-06</strain>
    </source>
</reference>
<dbReference type="AlphaFoldDB" id="X1FDP1"/>
<feature type="non-terminal residue" evidence="2">
    <location>
        <position position="1"/>
    </location>
</feature>
<protein>
    <recommendedName>
        <fullName evidence="3">DNA polymerase III subunit gamma/tau</fullName>
    </recommendedName>
</protein>